<dbReference type="InterPro" id="IPR013083">
    <property type="entry name" value="Znf_RING/FYVE/PHD"/>
</dbReference>
<dbReference type="GO" id="GO:0006289">
    <property type="term" value="P:nucleotide-excision repair"/>
    <property type="evidence" value="ECO:0007669"/>
    <property type="project" value="UniProtKB-UniRule"/>
</dbReference>
<keyword evidence="8 11" id="KW-0804">Transcription</keyword>
<keyword evidence="3 11" id="KW-0479">Metal-binding</keyword>
<dbReference type="PANTHER" id="PTHR12695">
    <property type="entry name" value="GENERAL TRANSCRIPTION FACTOR IIH SUBUNIT 2"/>
    <property type="match status" value="1"/>
</dbReference>
<keyword evidence="16" id="KW-1185">Reference proteome</keyword>
<protein>
    <recommendedName>
        <fullName evidence="11">General transcription and DNA repair factor IIH</fullName>
    </recommendedName>
</protein>
<gene>
    <name evidence="15" type="ORF">CROQUDRAFT_40536</name>
</gene>
<dbReference type="InterPro" id="IPR046349">
    <property type="entry name" value="C1-like_sf"/>
</dbReference>
<evidence type="ECO:0000256" key="11">
    <source>
        <dbReference type="PIRNR" id="PIRNR015919"/>
    </source>
</evidence>
<dbReference type="GO" id="GO:0006357">
    <property type="term" value="P:regulation of transcription by RNA polymerase II"/>
    <property type="evidence" value="ECO:0007669"/>
    <property type="project" value="UniProtKB-UniRule"/>
</dbReference>
<keyword evidence="10 11" id="KW-0539">Nucleus</keyword>
<dbReference type="FunFam" id="3.40.50.410:FF:000015">
    <property type="entry name" value="General transcription factor IIH subunit 2"/>
    <property type="match status" value="1"/>
</dbReference>
<feature type="region of interest" description="Disordered" evidence="13">
    <location>
        <begin position="1"/>
        <end position="45"/>
    </location>
</feature>
<dbReference type="SUPFAM" id="SSF57889">
    <property type="entry name" value="Cysteine-rich domain"/>
    <property type="match status" value="1"/>
</dbReference>
<dbReference type="OrthoDB" id="284275at2759"/>
<evidence type="ECO:0000256" key="4">
    <source>
        <dbReference type="ARBA" id="ARBA00022763"/>
    </source>
</evidence>
<comment type="subcellular location">
    <subcellularLocation>
        <location evidence="1 11">Nucleus</location>
    </subcellularLocation>
</comment>
<proteinExistence type="inferred from homology"/>
<evidence type="ECO:0000256" key="7">
    <source>
        <dbReference type="ARBA" id="ARBA00023015"/>
    </source>
</evidence>
<dbReference type="AlphaFoldDB" id="A0A9P6NRT8"/>
<organism evidence="15 16">
    <name type="scientific">Cronartium quercuum f. sp. fusiforme G11</name>
    <dbReference type="NCBI Taxonomy" id="708437"/>
    <lineage>
        <taxon>Eukaryota</taxon>
        <taxon>Fungi</taxon>
        <taxon>Dikarya</taxon>
        <taxon>Basidiomycota</taxon>
        <taxon>Pucciniomycotina</taxon>
        <taxon>Pucciniomycetes</taxon>
        <taxon>Pucciniales</taxon>
        <taxon>Coleosporiaceae</taxon>
        <taxon>Cronartium</taxon>
    </lineage>
</organism>
<dbReference type="PIRSF" id="PIRSF015919">
    <property type="entry name" value="TFIIH_SSL1"/>
    <property type="match status" value="1"/>
</dbReference>
<dbReference type="InterPro" id="IPR012170">
    <property type="entry name" value="TFIIH_SSL1/p44"/>
</dbReference>
<dbReference type="Gene3D" id="3.40.50.410">
    <property type="entry name" value="von Willebrand factor, type A domain"/>
    <property type="match status" value="1"/>
</dbReference>
<dbReference type="GO" id="GO:0005675">
    <property type="term" value="C:transcription factor TFIIH holo complex"/>
    <property type="evidence" value="ECO:0007669"/>
    <property type="project" value="UniProtKB-UniRule"/>
</dbReference>
<dbReference type="Pfam" id="PF07975">
    <property type="entry name" value="C1_4"/>
    <property type="match status" value="1"/>
</dbReference>
<feature type="compositionally biased region" description="Acidic residues" evidence="13">
    <location>
        <begin position="1"/>
        <end position="12"/>
    </location>
</feature>
<evidence type="ECO:0000256" key="2">
    <source>
        <dbReference type="ARBA" id="ARBA00006092"/>
    </source>
</evidence>
<dbReference type="EMBL" id="MU167231">
    <property type="protein sequence ID" value="KAG0149074.1"/>
    <property type="molecule type" value="Genomic_DNA"/>
</dbReference>
<evidence type="ECO:0000313" key="15">
    <source>
        <dbReference type="EMBL" id="KAG0149074.1"/>
    </source>
</evidence>
<evidence type="ECO:0000256" key="3">
    <source>
        <dbReference type="ARBA" id="ARBA00022723"/>
    </source>
</evidence>
<evidence type="ECO:0000259" key="14">
    <source>
        <dbReference type="PROSITE" id="PS50234"/>
    </source>
</evidence>
<reference evidence="15" key="1">
    <citation type="submission" date="2013-11" db="EMBL/GenBank/DDBJ databases">
        <title>Genome sequence of the fusiform rust pathogen reveals effectors for host alternation and coevolution with pine.</title>
        <authorList>
            <consortium name="DOE Joint Genome Institute"/>
            <person name="Smith K."/>
            <person name="Pendleton A."/>
            <person name="Kubisiak T."/>
            <person name="Anderson C."/>
            <person name="Salamov A."/>
            <person name="Aerts A."/>
            <person name="Riley R."/>
            <person name="Clum A."/>
            <person name="Lindquist E."/>
            <person name="Ence D."/>
            <person name="Campbell M."/>
            <person name="Kronenberg Z."/>
            <person name="Feau N."/>
            <person name="Dhillon B."/>
            <person name="Hamelin R."/>
            <person name="Burleigh J."/>
            <person name="Smith J."/>
            <person name="Yandell M."/>
            <person name="Nelson C."/>
            <person name="Grigoriev I."/>
            <person name="Davis J."/>
        </authorList>
    </citation>
    <scope>NUCLEOTIDE SEQUENCE</scope>
    <source>
        <strain evidence="15">G11</strain>
    </source>
</reference>
<dbReference type="InterPro" id="IPR036465">
    <property type="entry name" value="vWFA_dom_sf"/>
</dbReference>
<dbReference type="SUPFAM" id="SSF53300">
    <property type="entry name" value="vWA-like"/>
    <property type="match status" value="1"/>
</dbReference>
<evidence type="ECO:0000256" key="8">
    <source>
        <dbReference type="ARBA" id="ARBA00023163"/>
    </source>
</evidence>
<dbReference type="Proteomes" id="UP000886653">
    <property type="component" value="Unassembled WGS sequence"/>
</dbReference>
<evidence type="ECO:0000313" key="16">
    <source>
        <dbReference type="Proteomes" id="UP000886653"/>
    </source>
</evidence>
<dbReference type="PANTHER" id="PTHR12695:SF2">
    <property type="entry name" value="GENERAL TRANSCRIPTION FACTOR IIH SUBUNIT 2-RELATED"/>
    <property type="match status" value="1"/>
</dbReference>
<dbReference type="InterPro" id="IPR007198">
    <property type="entry name" value="Ssl1-like"/>
</dbReference>
<dbReference type="GO" id="GO:0006351">
    <property type="term" value="P:DNA-templated transcription"/>
    <property type="evidence" value="ECO:0007669"/>
    <property type="project" value="InterPro"/>
</dbReference>
<keyword evidence="6 11" id="KW-0862">Zinc</keyword>
<feature type="zinc finger region" description="C4-type" evidence="12">
    <location>
        <begin position="339"/>
        <end position="356"/>
    </location>
</feature>
<dbReference type="CDD" id="cd01453">
    <property type="entry name" value="vWA_transcription_factor_IIH_type"/>
    <property type="match status" value="1"/>
</dbReference>
<dbReference type="NCBIfam" id="TIGR00622">
    <property type="entry name" value="ssl1"/>
    <property type="match status" value="1"/>
</dbReference>
<evidence type="ECO:0000256" key="9">
    <source>
        <dbReference type="ARBA" id="ARBA00023204"/>
    </source>
</evidence>
<keyword evidence="4" id="KW-0227">DNA damage</keyword>
<keyword evidence="9" id="KW-0234">DNA repair</keyword>
<accession>A0A9P6NRT8</accession>
<sequence>MPTADSESDDDHSDYQPTTKDSKGKQKQTVAKPKLKKKATAYASKDGQGYAWEEEYKRSWDVVREDDSGSLEGAVNQLMANKRKRVIRDTTTIQRGIIRHLCLVIDLSLAMTDRDLRPTRLEMSLNYAQEFVTEFFDQNPISQMCILTTKDAIAERLSPLSGNPVDHHKALSNKRKLEPSGEPSLQNALEMARASLAHLPPHGSKETLVIMGSLTTCDPEDIHKTIENLEKDRMRVSIVGLSAEVNICKEICRRTQGKYGVIMNETHFKELLFDSIPPPPTLAGATTTAAASAVSAAPTRTAASTAADLMQMGFPTKLSNPIPSLCACHSQLRSSGFICPRCGSKLCDVPTDCVICGLTVVSSPHLARSYRHLFPVANWKEVTRTELSSKETSSCFGCAKVFHKASTTTSQPKYVCDRCTSVFCSDCDLFHEQLGLCPGCCT</sequence>
<dbReference type="Gene3D" id="3.30.40.10">
    <property type="entry name" value="Zinc/RING finger domain, C3HC4 (zinc finger)"/>
    <property type="match status" value="1"/>
</dbReference>
<dbReference type="Pfam" id="PF04056">
    <property type="entry name" value="Ssl1"/>
    <property type="match status" value="1"/>
</dbReference>
<dbReference type="GO" id="GO:0008270">
    <property type="term" value="F:zinc ion binding"/>
    <property type="evidence" value="ECO:0007669"/>
    <property type="project" value="UniProtKB-UniRule"/>
</dbReference>
<evidence type="ECO:0000256" key="1">
    <source>
        <dbReference type="ARBA" id="ARBA00004123"/>
    </source>
</evidence>
<evidence type="ECO:0000256" key="6">
    <source>
        <dbReference type="ARBA" id="ARBA00022833"/>
    </source>
</evidence>
<comment type="caution">
    <text evidence="15">The sequence shown here is derived from an EMBL/GenBank/DDBJ whole genome shotgun (WGS) entry which is preliminary data.</text>
</comment>
<evidence type="ECO:0000256" key="13">
    <source>
        <dbReference type="SAM" id="MobiDB-lite"/>
    </source>
</evidence>
<keyword evidence="5" id="KW-0863">Zinc-finger</keyword>
<name>A0A9P6NRT8_9BASI</name>
<evidence type="ECO:0000256" key="10">
    <source>
        <dbReference type="ARBA" id="ARBA00023242"/>
    </source>
</evidence>
<keyword evidence="7 11" id="KW-0805">Transcription regulation</keyword>
<dbReference type="InterPro" id="IPR004595">
    <property type="entry name" value="TFIIH_C1-like_dom"/>
</dbReference>
<dbReference type="PROSITE" id="PS50234">
    <property type="entry name" value="VWFA"/>
    <property type="match status" value="1"/>
</dbReference>
<comment type="similarity">
    <text evidence="2 11">Belongs to the GTF2H2 family.</text>
</comment>
<evidence type="ECO:0000256" key="12">
    <source>
        <dbReference type="PIRSR" id="PIRSR015919-1"/>
    </source>
</evidence>
<feature type="domain" description="VWFA" evidence="14">
    <location>
        <begin position="100"/>
        <end position="251"/>
    </location>
</feature>
<dbReference type="SMART" id="SM00327">
    <property type="entry name" value="VWA"/>
    <property type="match status" value="1"/>
</dbReference>
<dbReference type="SMART" id="SM01047">
    <property type="entry name" value="C1_4"/>
    <property type="match status" value="1"/>
</dbReference>
<evidence type="ECO:0000256" key="5">
    <source>
        <dbReference type="ARBA" id="ARBA00022771"/>
    </source>
</evidence>
<dbReference type="InterPro" id="IPR002035">
    <property type="entry name" value="VWF_A"/>
</dbReference>
<dbReference type="GO" id="GO:0000439">
    <property type="term" value="C:transcription factor TFIIH core complex"/>
    <property type="evidence" value="ECO:0007669"/>
    <property type="project" value="UniProtKB-UniRule"/>
</dbReference>
<comment type="function">
    <text evidence="11">Component of the general transcription and DNA repair factor IIH (TFIIH) core complex, which is involved in general and transcription-coupled nucleotide excision repair (NER) of damaged DNA and, when complexed to TFIIK, in RNA transcription by RNA polymerase II.</text>
</comment>